<evidence type="ECO:0000313" key="2">
    <source>
        <dbReference type="EMBL" id="PXX56465.1"/>
    </source>
</evidence>
<evidence type="ECO:0000256" key="1">
    <source>
        <dbReference type="SAM" id="MobiDB-lite"/>
    </source>
</evidence>
<dbReference type="AlphaFoldDB" id="A0A318JT62"/>
<protein>
    <submittedName>
        <fullName evidence="2">Uncharacterized protein</fullName>
    </submittedName>
</protein>
<evidence type="ECO:0000313" key="3">
    <source>
        <dbReference type="Proteomes" id="UP000247569"/>
    </source>
</evidence>
<feature type="compositionally biased region" description="Basic and acidic residues" evidence="1">
    <location>
        <begin position="115"/>
        <end position="130"/>
    </location>
</feature>
<gene>
    <name evidence="2" type="ORF">DFR70_11917</name>
</gene>
<organism evidence="2 3">
    <name type="scientific">Nocardia tenerifensis</name>
    <dbReference type="NCBI Taxonomy" id="228006"/>
    <lineage>
        <taxon>Bacteria</taxon>
        <taxon>Bacillati</taxon>
        <taxon>Actinomycetota</taxon>
        <taxon>Actinomycetes</taxon>
        <taxon>Mycobacteriales</taxon>
        <taxon>Nocardiaceae</taxon>
        <taxon>Nocardia</taxon>
    </lineage>
</organism>
<accession>A0A318JT62</accession>
<sequence length="221" mass="23825">MLCPPRRPSPPDPKTEARGQHGGYATRRAPGGCPAPPTRQAASRRAPDKPPHVPAPDKPSRAPHPTSRLTSPHPTSHLAPHTRQAISRPTPDKPPGAAHPTGRLAPRTQQSAWRRAPDRQPRAAHTEGRLLPRTQQSASCHAIWPAALCRAPGGPLPARVRSRPSQLRCAPGVAQGSPLNLRVDQVWVWGDRLVCRGLREFLPVVSPTASEEGPVEDAHSE</sequence>
<reference evidence="2 3" key="1">
    <citation type="submission" date="2018-05" db="EMBL/GenBank/DDBJ databases">
        <title>Genomic Encyclopedia of Type Strains, Phase IV (KMG-IV): sequencing the most valuable type-strain genomes for metagenomic binning, comparative biology and taxonomic classification.</title>
        <authorList>
            <person name="Goeker M."/>
        </authorList>
    </citation>
    <scope>NUCLEOTIDE SEQUENCE [LARGE SCALE GENOMIC DNA]</scope>
    <source>
        <strain evidence="2 3">DSM 44704</strain>
    </source>
</reference>
<comment type="caution">
    <text evidence="2">The sequence shown here is derived from an EMBL/GenBank/DDBJ whole genome shotgun (WGS) entry which is preliminary data.</text>
</comment>
<feature type="region of interest" description="Disordered" evidence="1">
    <location>
        <begin position="1"/>
        <end position="135"/>
    </location>
</feature>
<feature type="compositionally biased region" description="Pro residues" evidence="1">
    <location>
        <begin position="1"/>
        <end position="12"/>
    </location>
</feature>
<dbReference type="Proteomes" id="UP000247569">
    <property type="component" value="Unassembled WGS sequence"/>
</dbReference>
<name>A0A318JT62_9NOCA</name>
<dbReference type="EMBL" id="QJKF01000019">
    <property type="protein sequence ID" value="PXX56465.1"/>
    <property type="molecule type" value="Genomic_DNA"/>
</dbReference>
<keyword evidence="3" id="KW-1185">Reference proteome</keyword>
<proteinExistence type="predicted"/>